<dbReference type="Proteomes" id="UP000003460">
    <property type="component" value="Unassembled WGS sequence"/>
</dbReference>
<evidence type="ECO:0000313" key="2">
    <source>
        <dbReference type="EMBL" id="EEX72144.1"/>
    </source>
</evidence>
<keyword evidence="1" id="KW-0472">Membrane</keyword>
<keyword evidence="3" id="KW-1185">Reference proteome</keyword>
<gene>
    <name evidence="2" type="ORF">GCWU000325_00601</name>
</gene>
<comment type="caution">
    <text evidence="2">The sequence shown here is derived from an EMBL/GenBank/DDBJ whole genome shotgun (WGS) entry which is preliminary data.</text>
</comment>
<feature type="transmembrane region" description="Helical" evidence="1">
    <location>
        <begin position="20"/>
        <end position="38"/>
    </location>
</feature>
<protein>
    <submittedName>
        <fullName evidence="2">Uncharacterized protein</fullName>
    </submittedName>
</protein>
<evidence type="ECO:0000256" key="1">
    <source>
        <dbReference type="SAM" id="Phobius"/>
    </source>
</evidence>
<name>C9LEH5_9BACT</name>
<accession>C9LEH5</accession>
<reference evidence="2" key="1">
    <citation type="submission" date="2009-09" db="EMBL/GenBank/DDBJ databases">
        <authorList>
            <person name="Weinstock G."/>
            <person name="Sodergren E."/>
            <person name="Clifton S."/>
            <person name="Fulton L."/>
            <person name="Fulton B."/>
            <person name="Courtney L."/>
            <person name="Fronick C."/>
            <person name="Harrison M."/>
            <person name="Strong C."/>
            <person name="Farmer C."/>
            <person name="Delahaunty K."/>
            <person name="Markovic C."/>
            <person name="Hall O."/>
            <person name="Minx P."/>
            <person name="Tomlinson C."/>
            <person name="Mitreva M."/>
            <person name="Nelson J."/>
            <person name="Hou S."/>
            <person name="Wollam A."/>
            <person name="Pepin K.H."/>
            <person name="Johnson M."/>
            <person name="Bhonagiri V."/>
            <person name="Nash W.E."/>
            <person name="Warren W."/>
            <person name="Chinwalla A."/>
            <person name="Mardis E.R."/>
            <person name="Wilson R.K."/>
        </authorList>
    </citation>
    <scope>NUCLEOTIDE SEQUENCE [LARGE SCALE GENOMIC DNA]</scope>
    <source>
        <strain evidence="2">ATCC 51259</strain>
    </source>
</reference>
<sequence length="48" mass="5561">MRRFLVCSYRRLYLQTNSAIAPIPSIFFLSSVLLKISLGANENCLRRK</sequence>
<keyword evidence="1" id="KW-0812">Transmembrane</keyword>
<dbReference type="EMBL" id="ACIJ02000016">
    <property type="protein sequence ID" value="EEX72144.1"/>
    <property type="molecule type" value="Genomic_DNA"/>
</dbReference>
<dbReference type="AlphaFoldDB" id="C9LEH5"/>
<dbReference type="STRING" id="626522.GCWU000325_00601"/>
<organism evidence="2 3">
    <name type="scientific">Alloprevotella tannerae ATCC 51259</name>
    <dbReference type="NCBI Taxonomy" id="626522"/>
    <lineage>
        <taxon>Bacteria</taxon>
        <taxon>Pseudomonadati</taxon>
        <taxon>Bacteroidota</taxon>
        <taxon>Bacteroidia</taxon>
        <taxon>Bacteroidales</taxon>
        <taxon>Prevotellaceae</taxon>
        <taxon>Alloprevotella</taxon>
    </lineage>
</organism>
<dbReference type="HOGENOM" id="CLU_3156422_0_0_10"/>
<evidence type="ECO:0000313" key="3">
    <source>
        <dbReference type="Proteomes" id="UP000003460"/>
    </source>
</evidence>
<proteinExistence type="predicted"/>
<keyword evidence="1" id="KW-1133">Transmembrane helix</keyword>